<keyword evidence="1" id="KW-0175">Coiled coil</keyword>
<dbReference type="EMBL" id="MLAK01000860">
    <property type="protein sequence ID" value="OHT02609.1"/>
    <property type="molecule type" value="Genomic_DNA"/>
</dbReference>
<dbReference type="VEuPathDB" id="TrichDB:TRFO_07022"/>
<protein>
    <submittedName>
        <fullName evidence="3">Uncharacterized protein</fullName>
    </submittedName>
</protein>
<accession>A0A1J4JU01</accession>
<sequence>MYSLQEEDQSSYDLSSHASDDDLSDSSLSENFIKKWPDTYFKTVQFVKDTEIDIKRYRLERSNNEMEAELIDREIELQNEIGEITTELTNLRLQLTQLEVEMGNIKDQRSSDLINIRTSLASQLRKYQPILSDSEHTIYQLQEAIEAQRDNHERNKEIYEISKSDEEKALDFEIERLQTEIENVRKSTMSLVESRDADSTDAETTIELLNAEIMNVKSDSDNLQIQKQQIQRNLAEMKAELIIAEETSTALQSQIKKNSQLRAKMKGVIDRVRLTNWKAKNENFQFV</sequence>
<evidence type="ECO:0000256" key="1">
    <source>
        <dbReference type="SAM" id="Coils"/>
    </source>
</evidence>
<proteinExistence type="predicted"/>
<organism evidence="3 4">
    <name type="scientific">Tritrichomonas foetus</name>
    <dbReference type="NCBI Taxonomy" id="1144522"/>
    <lineage>
        <taxon>Eukaryota</taxon>
        <taxon>Metamonada</taxon>
        <taxon>Parabasalia</taxon>
        <taxon>Tritrichomonadida</taxon>
        <taxon>Tritrichomonadidae</taxon>
        <taxon>Tritrichomonas</taxon>
    </lineage>
</organism>
<dbReference type="AlphaFoldDB" id="A0A1J4JU01"/>
<evidence type="ECO:0000256" key="2">
    <source>
        <dbReference type="SAM" id="MobiDB-lite"/>
    </source>
</evidence>
<reference evidence="3" key="1">
    <citation type="submission" date="2016-10" db="EMBL/GenBank/DDBJ databases">
        <authorList>
            <person name="Benchimol M."/>
            <person name="Almeida L.G."/>
            <person name="Vasconcelos A.T."/>
            <person name="Perreira-Neves A."/>
            <person name="Rosa I.A."/>
            <person name="Tasca T."/>
            <person name="Bogo M.R."/>
            <person name="de Souza W."/>
        </authorList>
    </citation>
    <scope>NUCLEOTIDE SEQUENCE [LARGE SCALE GENOMIC DNA]</scope>
    <source>
        <strain evidence="3">K</strain>
    </source>
</reference>
<evidence type="ECO:0000313" key="3">
    <source>
        <dbReference type="EMBL" id="OHT02609.1"/>
    </source>
</evidence>
<name>A0A1J4JU01_9EUKA</name>
<feature type="coiled-coil region" evidence="1">
    <location>
        <begin position="142"/>
        <end position="254"/>
    </location>
</feature>
<dbReference type="GeneID" id="94828152"/>
<evidence type="ECO:0000313" key="4">
    <source>
        <dbReference type="Proteomes" id="UP000179807"/>
    </source>
</evidence>
<dbReference type="RefSeq" id="XP_068355745.1">
    <property type="nucleotide sequence ID" value="XM_068493448.1"/>
</dbReference>
<keyword evidence="4" id="KW-1185">Reference proteome</keyword>
<feature type="region of interest" description="Disordered" evidence="2">
    <location>
        <begin position="1"/>
        <end position="24"/>
    </location>
</feature>
<comment type="caution">
    <text evidence="3">The sequence shown here is derived from an EMBL/GenBank/DDBJ whole genome shotgun (WGS) entry which is preliminary data.</text>
</comment>
<dbReference type="Proteomes" id="UP000179807">
    <property type="component" value="Unassembled WGS sequence"/>
</dbReference>
<feature type="compositionally biased region" description="Acidic residues" evidence="2">
    <location>
        <begin position="1"/>
        <end position="10"/>
    </location>
</feature>
<feature type="coiled-coil region" evidence="1">
    <location>
        <begin position="81"/>
        <end position="108"/>
    </location>
</feature>
<gene>
    <name evidence="3" type="ORF">TRFO_07022</name>
</gene>